<protein>
    <submittedName>
        <fullName evidence="2">Uncharacterized protein</fullName>
    </submittedName>
</protein>
<dbReference type="AlphaFoldDB" id="A0A150L9S4"/>
<evidence type="ECO:0000313" key="2">
    <source>
        <dbReference type="EMBL" id="KYD08452.1"/>
    </source>
</evidence>
<proteinExistence type="predicted"/>
<feature type="compositionally biased region" description="Basic and acidic residues" evidence="1">
    <location>
        <begin position="31"/>
        <end position="47"/>
    </location>
</feature>
<dbReference type="EMBL" id="LQYT01000138">
    <property type="protein sequence ID" value="KYD08452.1"/>
    <property type="molecule type" value="Genomic_DNA"/>
</dbReference>
<organism evidence="2 3">
    <name type="scientific">Caldibacillus debilis</name>
    <dbReference type="NCBI Taxonomy" id="301148"/>
    <lineage>
        <taxon>Bacteria</taxon>
        <taxon>Bacillati</taxon>
        <taxon>Bacillota</taxon>
        <taxon>Bacilli</taxon>
        <taxon>Bacillales</taxon>
        <taxon>Bacillaceae</taxon>
        <taxon>Caldibacillus</taxon>
    </lineage>
</organism>
<dbReference type="Proteomes" id="UP000075683">
    <property type="component" value="Unassembled WGS sequence"/>
</dbReference>
<evidence type="ECO:0000256" key="1">
    <source>
        <dbReference type="SAM" id="MobiDB-lite"/>
    </source>
</evidence>
<feature type="region of interest" description="Disordered" evidence="1">
    <location>
        <begin position="25"/>
        <end position="47"/>
    </location>
</feature>
<comment type="caution">
    <text evidence="2">The sequence shown here is derived from an EMBL/GenBank/DDBJ whole genome shotgun (WGS) entry which is preliminary data.</text>
</comment>
<sequence length="47" mass="5477">MGRFQFASDFFQKRFVCALTDSSKNHRNAPKRADTVTAREKTPFVRL</sequence>
<accession>A0A150L9S4</accession>
<gene>
    <name evidence="2" type="ORF">B4135_3992</name>
</gene>
<reference evidence="2 3" key="1">
    <citation type="submission" date="2016-01" db="EMBL/GenBank/DDBJ databases">
        <title>Draft Genome Sequences of Seven Thermophilic Sporeformers Isolated from Foods.</title>
        <authorList>
            <person name="Berendsen E.M."/>
            <person name="Wells-Bennik M.H."/>
            <person name="Krawcyk A.O."/>
            <person name="De Jong A."/>
            <person name="Holsappel S."/>
            <person name="Eijlander R.T."/>
            <person name="Kuipers O.P."/>
        </authorList>
    </citation>
    <scope>NUCLEOTIDE SEQUENCE [LARGE SCALE GENOMIC DNA]</scope>
    <source>
        <strain evidence="2 3">B4135</strain>
    </source>
</reference>
<dbReference type="STRING" id="301148.B4135_3992"/>
<evidence type="ECO:0000313" key="3">
    <source>
        <dbReference type="Proteomes" id="UP000075683"/>
    </source>
</evidence>
<name>A0A150L9S4_9BACI</name>